<sequence length="134" mass="14712">MCFLAASDGRNLPIDNAYRPPNQGRRRRGGRIDTPKPGVVTSPQAAPFPTGEISTTRRERRDPGLASSSRRTSLPERELDSKPQSRHQSMCKGQVSLTAPSRSHFKFPSVKAFSGAIVRPHLPLPGYSLCLNMS</sequence>
<evidence type="ECO:0000313" key="3">
    <source>
        <dbReference type="Proteomes" id="UP000054565"/>
    </source>
</evidence>
<reference evidence="3" key="1">
    <citation type="journal article" date="2010" name="Genome Res.">
        <title>Population genomic sequencing of Coccidioides fungi reveals recent hybridization and transposon control.</title>
        <authorList>
            <person name="Neafsey D.E."/>
            <person name="Barker B.M."/>
            <person name="Sharpton T.J."/>
            <person name="Stajich J.E."/>
            <person name="Park D.J."/>
            <person name="Whiston E."/>
            <person name="Hung C.-Y."/>
            <person name="McMahan C."/>
            <person name="White J."/>
            <person name="Sykes S."/>
            <person name="Heiman D."/>
            <person name="Young S."/>
            <person name="Zeng Q."/>
            <person name="Abouelleil A."/>
            <person name="Aftuck L."/>
            <person name="Bessette D."/>
            <person name="Brown A."/>
            <person name="FitzGerald M."/>
            <person name="Lui A."/>
            <person name="Macdonald J.P."/>
            <person name="Priest M."/>
            <person name="Orbach M.J."/>
            <person name="Galgiani J.N."/>
            <person name="Kirkland T.N."/>
            <person name="Cole G.T."/>
            <person name="Birren B.W."/>
            <person name="Henn M.R."/>
            <person name="Taylor J.W."/>
            <person name="Rounsley S.D."/>
        </authorList>
    </citation>
    <scope>NUCLEOTIDE SEQUENCE [LARGE SCALE GENOMIC DNA]</scope>
    <source>
        <strain evidence="3">RMSCC 2394</strain>
    </source>
</reference>
<dbReference type="Proteomes" id="UP000054565">
    <property type="component" value="Unassembled WGS sequence"/>
</dbReference>
<proteinExistence type="predicted"/>
<organism evidence="2 3">
    <name type="scientific">Coccidioides immitis RMSCC 2394</name>
    <dbReference type="NCBI Taxonomy" id="404692"/>
    <lineage>
        <taxon>Eukaryota</taxon>
        <taxon>Fungi</taxon>
        <taxon>Dikarya</taxon>
        <taxon>Ascomycota</taxon>
        <taxon>Pezizomycotina</taxon>
        <taxon>Eurotiomycetes</taxon>
        <taxon>Eurotiomycetidae</taxon>
        <taxon>Onygenales</taxon>
        <taxon>Onygenaceae</taxon>
        <taxon>Coccidioides</taxon>
    </lineage>
</organism>
<dbReference type="AlphaFoldDB" id="A0A0J6Y9A0"/>
<evidence type="ECO:0000313" key="2">
    <source>
        <dbReference type="EMBL" id="KMP05236.1"/>
    </source>
</evidence>
<dbReference type="EMBL" id="DS028095">
    <property type="protein sequence ID" value="KMP05236.1"/>
    <property type="molecule type" value="Genomic_DNA"/>
</dbReference>
<protein>
    <submittedName>
        <fullName evidence="2">Uncharacterized protein</fullName>
    </submittedName>
</protein>
<feature type="compositionally biased region" description="Basic and acidic residues" evidence="1">
    <location>
        <begin position="73"/>
        <end position="83"/>
    </location>
</feature>
<name>A0A0J6Y9A0_COCIT</name>
<feature type="region of interest" description="Disordered" evidence="1">
    <location>
        <begin position="1"/>
        <end position="97"/>
    </location>
</feature>
<accession>A0A0J6Y9A0</accession>
<gene>
    <name evidence="2" type="ORF">CIRG_04917</name>
</gene>
<evidence type="ECO:0000256" key="1">
    <source>
        <dbReference type="SAM" id="MobiDB-lite"/>
    </source>
</evidence>